<keyword evidence="2" id="KW-0378">Hydrolase</keyword>
<dbReference type="EMBL" id="JBHULR010000003">
    <property type="protein sequence ID" value="MFD2546812.1"/>
    <property type="molecule type" value="Genomic_DNA"/>
</dbReference>
<dbReference type="Proteomes" id="UP001597545">
    <property type="component" value="Unassembled WGS sequence"/>
</dbReference>
<evidence type="ECO:0000313" key="2">
    <source>
        <dbReference type="EMBL" id="MFD2546812.1"/>
    </source>
</evidence>
<gene>
    <name evidence="2" type="ORF">ACFSR5_04025</name>
</gene>
<evidence type="ECO:0000259" key="1">
    <source>
        <dbReference type="SMART" id="SM00479"/>
    </source>
</evidence>
<dbReference type="InterPro" id="IPR036397">
    <property type="entry name" value="RNaseH_sf"/>
</dbReference>
<dbReference type="RefSeq" id="WP_380900966.1">
    <property type="nucleotide sequence ID" value="NZ_JBHUEG010000007.1"/>
</dbReference>
<comment type="caution">
    <text evidence="2">The sequence shown here is derived from an EMBL/GenBank/DDBJ whole genome shotgun (WGS) entry which is preliminary data.</text>
</comment>
<evidence type="ECO:0000313" key="3">
    <source>
        <dbReference type="Proteomes" id="UP001597545"/>
    </source>
</evidence>
<organism evidence="2 3">
    <name type="scientific">Sphingobacterium suaedae</name>
    <dbReference type="NCBI Taxonomy" id="1686402"/>
    <lineage>
        <taxon>Bacteria</taxon>
        <taxon>Pseudomonadati</taxon>
        <taxon>Bacteroidota</taxon>
        <taxon>Sphingobacteriia</taxon>
        <taxon>Sphingobacteriales</taxon>
        <taxon>Sphingobacteriaceae</taxon>
        <taxon>Sphingobacterium</taxon>
    </lineage>
</organism>
<feature type="domain" description="Exonuclease" evidence="1">
    <location>
        <begin position="7"/>
        <end position="193"/>
    </location>
</feature>
<dbReference type="InterPro" id="IPR013520">
    <property type="entry name" value="Ribonucl_H"/>
</dbReference>
<dbReference type="CDD" id="cd06127">
    <property type="entry name" value="DEDDh"/>
    <property type="match status" value="1"/>
</dbReference>
<keyword evidence="3" id="KW-1185">Reference proteome</keyword>
<dbReference type="SMART" id="SM00479">
    <property type="entry name" value="EXOIII"/>
    <property type="match status" value="1"/>
</dbReference>
<accession>A0ABW5KCZ5</accession>
<keyword evidence="2" id="KW-0269">Exonuclease</keyword>
<proteinExistence type="predicted"/>
<dbReference type="InterPro" id="IPR012337">
    <property type="entry name" value="RNaseH-like_sf"/>
</dbReference>
<keyword evidence="2" id="KW-0540">Nuclease</keyword>
<dbReference type="GO" id="GO:0004527">
    <property type="term" value="F:exonuclease activity"/>
    <property type="evidence" value="ECO:0007669"/>
    <property type="project" value="UniProtKB-KW"/>
</dbReference>
<protein>
    <submittedName>
        <fullName evidence="2">Exonuclease domain-containing protein</fullName>
    </submittedName>
</protein>
<reference evidence="3" key="1">
    <citation type="journal article" date="2019" name="Int. J. Syst. Evol. Microbiol.">
        <title>The Global Catalogue of Microorganisms (GCM) 10K type strain sequencing project: providing services to taxonomists for standard genome sequencing and annotation.</title>
        <authorList>
            <consortium name="The Broad Institute Genomics Platform"/>
            <consortium name="The Broad Institute Genome Sequencing Center for Infectious Disease"/>
            <person name="Wu L."/>
            <person name="Ma J."/>
        </authorList>
    </citation>
    <scope>NUCLEOTIDE SEQUENCE [LARGE SCALE GENOMIC DNA]</scope>
    <source>
        <strain evidence="3">KCTC 42662</strain>
    </source>
</reference>
<dbReference type="SUPFAM" id="SSF53098">
    <property type="entry name" value="Ribonuclease H-like"/>
    <property type="match status" value="1"/>
</dbReference>
<dbReference type="Gene3D" id="3.30.420.10">
    <property type="entry name" value="Ribonuclease H-like superfamily/Ribonuclease H"/>
    <property type="match status" value="1"/>
</dbReference>
<sequence>MDYLNSYLLFIDTETSGIPNRWNRPYMDQQNWPSVIQVAWIVYDNTGVEIKRNSMYIYESDIVIKKESQRIHGIDIDFLKENGFRRKEVLRKLAHDIKKYKPLIIGHFIELDVHVLSADYYRAQLKNPFVHQAFFCTMLDSKKYALNPTVDYLRLIQLYEYVFQITPSEMHEAEHDAHLTAQCFLTLWRRRSISTSDILKQQTLLSSKLNIEDKQNS</sequence>
<name>A0ABW5KCZ5_9SPHI</name>
<dbReference type="Pfam" id="PF00929">
    <property type="entry name" value="RNase_T"/>
    <property type="match status" value="1"/>
</dbReference>